<dbReference type="Proteomes" id="UP001223720">
    <property type="component" value="Chromosome"/>
</dbReference>
<proteinExistence type="predicted"/>
<dbReference type="AlphaFoldDB" id="A0A2N9ANR8"/>
<evidence type="ECO:0000313" key="1">
    <source>
        <dbReference type="EMBL" id="SOR28800.1"/>
    </source>
</evidence>
<evidence type="ECO:0000313" key="3">
    <source>
        <dbReference type="Proteomes" id="UP000233769"/>
    </source>
</evidence>
<name>A0A2N9ANR8_METEX</name>
<dbReference type="RefSeq" id="WP_056457365.1">
    <property type="nucleotide sequence ID" value="NZ_CP073633.1"/>
</dbReference>
<dbReference type="EMBL" id="CP073633">
    <property type="protein sequence ID" value="WHQ71986.1"/>
    <property type="molecule type" value="Genomic_DNA"/>
</dbReference>
<evidence type="ECO:0000313" key="2">
    <source>
        <dbReference type="EMBL" id="WHQ71986.1"/>
    </source>
</evidence>
<accession>A0A2N9ANR8</accession>
<dbReference type="Proteomes" id="UP000233769">
    <property type="component" value="Chromosome tk0001"/>
</dbReference>
<organism evidence="1 3">
    <name type="scientific">Methylorubrum extorquens</name>
    <name type="common">Methylobacterium dichloromethanicum</name>
    <name type="synonym">Methylobacterium extorquens</name>
    <dbReference type="NCBI Taxonomy" id="408"/>
    <lineage>
        <taxon>Bacteria</taxon>
        <taxon>Pseudomonadati</taxon>
        <taxon>Pseudomonadota</taxon>
        <taxon>Alphaproteobacteria</taxon>
        <taxon>Hyphomicrobiales</taxon>
        <taxon>Methylobacteriaceae</taxon>
        <taxon>Methylorubrum</taxon>
    </lineage>
</organism>
<dbReference type="EMBL" id="LT962688">
    <property type="protein sequence ID" value="SOR28800.1"/>
    <property type="molecule type" value="Genomic_DNA"/>
</dbReference>
<protein>
    <submittedName>
        <fullName evidence="1">Uncharacterized protein</fullName>
    </submittedName>
</protein>
<sequence>MPAYLPEDLAVMFKMATLNTSRIREAAHTGGDPVGLMNEIFDVSIVIGMWREELGGYGQMPLKGIDHLERIATTGQAEPHAISFLDTGTEEAAIGICEAYCENADARWVEAFVDGRPVGMGLV</sequence>
<reference evidence="1" key="1">
    <citation type="submission" date="2017-10" db="EMBL/GenBank/DDBJ databases">
        <authorList>
            <person name="Banno H."/>
            <person name="Chua N.-H."/>
        </authorList>
    </citation>
    <scope>NUCLEOTIDE SEQUENCE [LARGE SCALE GENOMIC DNA]</scope>
    <source>
        <strain evidence="1">TK 0001</strain>
    </source>
</reference>
<reference evidence="3" key="2">
    <citation type="submission" date="2017-10" db="EMBL/GenBank/DDBJ databases">
        <authorList>
            <person name="Regsiter A."/>
            <person name="William W."/>
        </authorList>
    </citation>
    <scope>NUCLEOTIDE SEQUENCE [LARGE SCALE GENOMIC DNA]</scope>
</reference>
<gene>
    <name evidence="2" type="ORF">KEC54_10775</name>
    <name evidence="1" type="ORF">TK0001_2198</name>
</gene>
<reference evidence="2" key="3">
    <citation type="journal article" date="2022" name="Biotechnol. Bioprocess Eng.">
        <title>Pan-genome Analysis Reveals Comparative Genomic Features of Central Metabolic Pathways in Methylorubrum extorquens.</title>
        <authorList>
            <person name="Lee G.M."/>
            <person name="Scott-Nevros Z.K."/>
            <person name="Lee S.-M."/>
            <person name="Kim D."/>
        </authorList>
    </citation>
    <scope>NUCLEOTIDE SEQUENCE</scope>
    <source>
        <strain evidence="2">ATCC 55366</strain>
    </source>
</reference>